<sequence length="390" mass="41887">MELFKNTNIDFLGKKGIFIGASLVLTVVGLASWIGKGGLKYGIDFTGGANITVKFASTPPVDKLRSEISSKIPGEISVQEIPGQNSVIIGTPLKDEIQLNSERSAITETLEASFGKSGGKFDFNNASAQSLADRLRDPMQRAGVALNEEQLQSVAKNVLEFKNTPPRSGIVTNLDQLNGVSGVTPQILGVIKQECFLSPFSIIGAEVVGPKIGAELRSKAVLATLYALGGMLVYLAFRFEFIYGLAAVIAVFHDVIITLGLFSLFNKEISLNVVAALLTLVGYSMNDTIVVFDRIRETLKLSRKELGEEIVNLSINQTLSRTILTSGLTFISAIALLLFGGPVLNGFAFALVAGIIVGTYSSIFIASPILVFWHNYLQKRKKAPVAAQAK</sequence>
<dbReference type="Proteomes" id="UP000593892">
    <property type="component" value="Chromosome"/>
</dbReference>
<keyword evidence="3 9" id="KW-1003">Cell membrane</keyword>
<keyword evidence="6 9" id="KW-1133">Transmembrane helix</keyword>
<dbReference type="PANTHER" id="PTHR30081:SF8">
    <property type="entry name" value="PROTEIN TRANSLOCASE SUBUNIT SECF"/>
    <property type="match status" value="1"/>
</dbReference>
<dbReference type="PANTHER" id="PTHR30081">
    <property type="entry name" value="PROTEIN-EXPORT MEMBRANE PROTEIN SEC"/>
    <property type="match status" value="1"/>
</dbReference>
<dbReference type="NCBIfam" id="TIGR00916">
    <property type="entry name" value="2A0604s01"/>
    <property type="match status" value="1"/>
</dbReference>
<keyword evidence="5 9" id="KW-0653">Protein transport</keyword>
<evidence type="ECO:0000256" key="2">
    <source>
        <dbReference type="ARBA" id="ARBA00022448"/>
    </source>
</evidence>
<comment type="subunit">
    <text evidence="9">Forms a complex with SecD. Part of the essential Sec protein translocation apparatus which comprises SecA, SecYEG and auxiliary proteins SecDF. Other proteins may also be involved.</text>
</comment>
<protein>
    <recommendedName>
        <fullName evidence="9">Protein-export membrane protein SecF</fullName>
    </recommendedName>
</protein>
<dbReference type="EMBL" id="CP063849">
    <property type="protein sequence ID" value="QOY88065.1"/>
    <property type="molecule type" value="Genomic_DNA"/>
</dbReference>
<dbReference type="Pfam" id="PF02355">
    <property type="entry name" value="SecD_SecF_C"/>
    <property type="match status" value="1"/>
</dbReference>
<reference evidence="11 12" key="1">
    <citation type="submission" date="2020-10" db="EMBL/GenBank/DDBJ databases">
        <title>Complete genome sequence of Paludibaculum fermentans P105T, a facultatively anaerobic acidobacterium capable of dissimilatory Fe(III) reduction.</title>
        <authorList>
            <person name="Dedysh S.N."/>
            <person name="Beletsky A.V."/>
            <person name="Kulichevskaya I.S."/>
            <person name="Mardanov A.V."/>
            <person name="Ravin N.V."/>
        </authorList>
    </citation>
    <scope>NUCLEOTIDE SEQUENCE [LARGE SCALE GENOMIC DNA]</scope>
    <source>
        <strain evidence="11 12">P105</strain>
    </source>
</reference>
<dbReference type="Pfam" id="PF07549">
    <property type="entry name" value="Sec_GG"/>
    <property type="match status" value="1"/>
</dbReference>
<name>A0A7S7NQW8_PALFE</name>
<feature type="transmembrane region" description="Helical" evidence="9">
    <location>
        <begin position="243"/>
        <end position="265"/>
    </location>
</feature>
<evidence type="ECO:0000256" key="6">
    <source>
        <dbReference type="ARBA" id="ARBA00022989"/>
    </source>
</evidence>
<evidence type="ECO:0000313" key="11">
    <source>
        <dbReference type="EMBL" id="QOY88065.1"/>
    </source>
</evidence>
<dbReference type="RefSeq" id="WP_194449728.1">
    <property type="nucleotide sequence ID" value="NZ_CP063849.1"/>
</dbReference>
<feature type="transmembrane region" description="Helical" evidence="9">
    <location>
        <begin position="323"/>
        <end position="341"/>
    </location>
</feature>
<evidence type="ECO:0000256" key="3">
    <source>
        <dbReference type="ARBA" id="ARBA00022475"/>
    </source>
</evidence>
<organism evidence="11 12">
    <name type="scientific">Paludibaculum fermentans</name>
    <dbReference type="NCBI Taxonomy" id="1473598"/>
    <lineage>
        <taxon>Bacteria</taxon>
        <taxon>Pseudomonadati</taxon>
        <taxon>Acidobacteriota</taxon>
        <taxon>Terriglobia</taxon>
        <taxon>Bryobacterales</taxon>
        <taxon>Bryobacteraceae</taxon>
        <taxon>Paludibaculum</taxon>
    </lineage>
</organism>
<feature type="transmembrane region" description="Helical" evidence="9">
    <location>
        <begin position="16"/>
        <end position="35"/>
    </location>
</feature>
<feature type="transmembrane region" description="Helical" evidence="9">
    <location>
        <begin position="347"/>
        <end position="373"/>
    </location>
</feature>
<feature type="transmembrane region" description="Helical" evidence="9">
    <location>
        <begin position="220"/>
        <end position="237"/>
    </location>
</feature>
<gene>
    <name evidence="9 11" type="primary">secF</name>
    <name evidence="11" type="ORF">IRI77_35910</name>
</gene>
<evidence type="ECO:0000256" key="5">
    <source>
        <dbReference type="ARBA" id="ARBA00022927"/>
    </source>
</evidence>
<dbReference type="GO" id="GO:0015450">
    <property type="term" value="F:protein-transporting ATPase activity"/>
    <property type="evidence" value="ECO:0007669"/>
    <property type="project" value="InterPro"/>
</dbReference>
<dbReference type="InterPro" id="IPR022645">
    <property type="entry name" value="SecD/SecF_bac"/>
</dbReference>
<keyword evidence="8 9" id="KW-0472">Membrane</keyword>
<evidence type="ECO:0000259" key="10">
    <source>
        <dbReference type="Pfam" id="PF02355"/>
    </source>
</evidence>
<feature type="domain" description="Protein export membrane protein SecD/SecF C-terminal" evidence="10">
    <location>
        <begin position="200"/>
        <end position="375"/>
    </location>
</feature>
<dbReference type="InterPro" id="IPR005665">
    <property type="entry name" value="SecF_bac"/>
</dbReference>
<dbReference type="SUPFAM" id="SSF82866">
    <property type="entry name" value="Multidrug efflux transporter AcrB transmembrane domain"/>
    <property type="match status" value="1"/>
</dbReference>
<keyword evidence="12" id="KW-1185">Reference proteome</keyword>
<evidence type="ECO:0000256" key="4">
    <source>
        <dbReference type="ARBA" id="ARBA00022692"/>
    </source>
</evidence>
<dbReference type="InterPro" id="IPR022646">
    <property type="entry name" value="SecD/SecF_CS"/>
</dbReference>
<dbReference type="GO" id="GO:0043952">
    <property type="term" value="P:protein transport by the Sec complex"/>
    <property type="evidence" value="ECO:0007669"/>
    <property type="project" value="UniProtKB-UniRule"/>
</dbReference>
<dbReference type="NCBIfam" id="TIGR00966">
    <property type="entry name" value="transloc_SecF"/>
    <property type="match status" value="1"/>
</dbReference>
<keyword evidence="2 9" id="KW-0813">Transport</keyword>
<evidence type="ECO:0000256" key="9">
    <source>
        <dbReference type="HAMAP-Rule" id="MF_01464"/>
    </source>
</evidence>
<dbReference type="AlphaFoldDB" id="A0A7S7NQW8"/>
<evidence type="ECO:0000313" key="12">
    <source>
        <dbReference type="Proteomes" id="UP000593892"/>
    </source>
</evidence>
<comment type="similarity">
    <text evidence="9">Belongs to the SecD/SecF family. SecF subfamily.</text>
</comment>
<dbReference type="PRINTS" id="PR01755">
    <property type="entry name" value="SECFTRNLCASE"/>
</dbReference>
<evidence type="ECO:0000256" key="1">
    <source>
        <dbReference type="ARBA" id="ARBA00004651"/>
    </source>
</evidence>
<dbReference type="GO" id="GO:0005886">
    <property type="term" value="C:plasma membrane"/>
    <property type="evidence" value="ECO:0007669"/>
    <property type="project" value="UniProtKB-SubCell"/>
</dbReference>
<dbReference type="InterPro" id="IPR048634">
    <property type="entry name" value="SecD_SecF_C"/>
</dbReference>
<keyword evidence="4 9" id="KW-0812">Transmembrane</keyword>
<evidence type="ECO:0000256" key="7">
    <source>
        <dbReference type="ARBA" id="ARBA00023010"/>
    </source>
</evidence>
<comment type="subcellular location">
    <subcellularLocation>
        <location evidence="1 9">Cell membrane</location>
        <topology evidence="1 9">Multi-pass membrane protein</topology>
    </subcellularLocation>
</comment>
<accession>A0A7S7NQW8</accession>
<dbReference type="InterPro" id="IPR055344">
    <property type="entry name" value="SecD_SecF_C_bact"/>
</dbReference>
<dbReference type="GO" id="GO:0065002">
    <property type="term" value="P:intracellular protein transmembrane transport"/>
    <property type="evidence" value="ECO:0007669"/>
    <property type="project" value="UniProtKB-UniRule"/>
</dbReference>
<comment type="function">
    <text evidence="9">Part of the Sec protein translocase complex. Interacts with the SecYEG preprotein conducting channel. SecDF uses the proton motive force (PMF) to complete protein translocation after the ATP-dependent function of SecA.</text>
</comment>
<comment type="caution">
    <text evidence="9">Lacks conserved residue(s) required for the propagation of feature annotation.</text>
</comment>
<dbReference type="InterPro" id="IPR022813">
    <property type="entry name" value="SecD/SecF_arch_bac"/>
</dbReference>
<dbReference type="Gene3D" id="1.20.1640.10">
    <property type="entry name" value="Multidrug efflux transporter AcrB transmembrane domain"/>
    <property type="match status" value="1"/>
</dbReference>
<dbReference type="HAMAP" id="MF_01464_B">
    <property type="entry name" value="SecF_B"/>
    <property type="match status" value="1"/>
</dbReference>
<proteinExistence type="inferred from homology"/>
<dbReference type="KEGG" id="pfer:IRI77_35910"/>
<keyword evidence="7 9" id="KW-0811">Translocation</keyword>
<dbReference type="GO" id="GO:0006605">
    <property type="term" value="P:protein targeting"/>
    <property type="evidence" value="ECO:0007669"/>
    <property type="project" value="UniProtKB-UniRule"/>
</dbReference>
<evidence type="ECO:0000256" key="8">
    <source>
        <dbReference type="ARBA" id="ARBA00023136"/>
    </source>
</evidence>